<dbReference type="KEGG" id="bsen:DP114_31910"/>
<organism evidence="1 2">
    <name type="scientific">Brasilonema sennae CENA114</name>
    <dbReference type="NCBI Taxonomy" id="415709"/>
    <lineage>
        <taxon>Bacteria</taxon>
        <taxon>Bacillati</taxon>
        <taxon>Cyanobacteriota</taxon>
        <taxon>Cyanophyceae</taxon>
        <taxon>Nostocales</taxon>
        <taxon>Scytonemataceae</taxon>
        <taxon>Brasilonema</taxon>
        <taxon>Bromeliae group (in: Brasilonema)</taxon>
    </lineage>
</organism>
<sequence length="198" mass="22135">MTYQFPYSATMNLRKYQLMAQILATIFMLSGTSACSSKLSASQNEPTVFNCVEQKGRWVTIAKRGEATSSKPIFSWQTKEFDEWTPERRCYHVSGKLTTIVAKNGGRLNGLNLTFGKVDSGETVICVINAAQKDCDRQNLILTLNKVNAKNPSLVLAQITNFAQGKRSDNTVNEKGRVTQFVSLEALVNRYFDKNNGF</sequence>
<reference evidence="1 2" key="1">
    <citation type="submission" date="2018-06" db="EMBL/GenBank/DDBJ databases">
        <title>Comparative genomics of Brasilonema spp. strains.</title>
        <authorList>
            <person name="Alvarenga D.O."/>
            <person name="Fiore M.F."/>
            <person name="Varani A.M."/>
        </authorList>
    </citation>
    <scope>NUCLEOTIDE SEQUENCE [LARGE SCALE GENOMIC DNA]</scope>
    <source>
        <strain evidence="1 2">CENA114</strain>
    </source>
</reference>
<evidence type="ECO:0000313" key="2">
    <source>
        <dbReference type="Proteomes" id="UP000503129"/>
    </source>
</evidence>
<dbReference type="Proteomes" id="UP000503129">
    <property type="component" value="Chromosome"/>
</dbReference>
<evidence type="ECO:0000313" key="1">
    <source>
        <dbReference type="EMBL" id="QDL11894.1"/>
    </source>
</evidence>
<name>A0A856MP12_9CYAN</name>
<keyword evidence="2" id="KW-1185">Reference proteome</keyword>
<proteinExistence type="predicted"/>
<dbReference type="EMBL" id="CP030118">
    <property type="protein sequence ID" value="QDL11894.1"/>
    <property type="molecule type" value="Genomic_DNA"/>
</dbReference>
<dbReference type="AlphaFoldDB" id="A0A856MP12"/>
<gene>
    <name evidence="1" type="ORF">DP114_31910</name>
</gene>
<protein>
    <submittedName>
        <fullName evidence="1">Uncharacterized protein</fullName>
    </submittedName>
</protein>
<accession>A0A856MP12</accession>
<dbReference type="Pfam" id="PF14218">
    <property type="entry name" value="COP23"/>
    <property type="match status" value="1"/>
</dbReference>
<dbReference type="InterPro" id="IPR025478">
    <property type="entry name" value="COP23"/>
</dbReference>